<sequence>MTAKKINKRASVASRQFPFLFLFIIASPFCFSFYFSNKNIYSMLFLAIILKRLYFLFYFNFCSFFFEICAYFLTFTERRSIRIPISENLG</sequence>
<keyword evidence="2" id="KW-1185">Reference proteome</keyword>
<proteinExistence type="predicted"/>
<evidence type="ECO:0000313" key="1">
    <source>
        <dbReference type="EMBL" id="CAK5030692.1"/>
    </source>
</evidence>
<dbReference type="EMBL" id="CAVMJV010000005">
    <property type="protein sequence ID" value="CAK5030692.1"/>
    <property type="molecule type" value="Genomic_DNA"/>
</dbReference>
<gene>
    <name evidence="1" type="ORF">MENTE1834_LOCUS7294</name>
</gene>
<reference evidence="1" key="1">
    <citation type="submission" date="2023-11" db="EMBL/GenBank/DDBJ databases">
        <authorList>
            <person name="Poullet M."/>
        </authorList>
    </citation>
    <scope>NUCLEOTIDE SEQUENCE</scope>
    <source>
        <strain evidence="1">E1834</strain>
    </source>
</reference>
<accession>A0ACB0Y4E8</accession>
<evidence type="ECO:0000313" key="2">
    <source>
        <dbReference type="Proteomes" id="UP001497535"/>
    </source>
</evidence>
<name>A0ACB0Y4E8_MELEN</name>
<protein>
    <submittedName>
        <fullName evidence="1">Uncharacterized protein</fullName>
    </submittedName>
</protein>
<dbReference type="Proteomes" id="UP001497535">
    <property type="component" value="Unassembled WGS sequence"/>
</dbReference>
<organism evidence="1 2">
    <name type="scientific">Meloidogyne enterolobii</name>
    <name type="common">Root-knot nematode worm</name>
    <name type="synonym">Meloidogyne mayaguensis</name>
    <dbReference type="NCBI Taxonomy" id="390850"/>
    <lineage>
        <taxon>Eukaryota</taxon>
        <taxon>Metazoa</taxon>
        <taxon>Ecdysozoa</taxon>
        <taxon>Nematoda</taxon>
        <taxon>Chromadorea</taxon>
        <taxon>Rhabditida</taxon>
        <taxon>Tylenchina</taxon>
        <taxon>Tylenchomorpha</taxon>
        <taxon>Tylenchoidea</taxon>
        <taxon>Meloidogynidae</taxon>
        <taxon>Meloidogyninae</taxon>
        <taxon>Meloidogyne</taxon>
    </lineage>
</organism>
<comment type="caution">
    <text evidence="1">The sequence shown here is derived from an EMBL/GenBank/DDBJ whole genome shotgun (WGS) entry which is preliminary data.</text>
</comment>